<feature type="domain" description="NlpC/P60" evidence="6">
    <location>
        <begin position="305"/>
        <end position="424"/>
    </location>
</feature>
<evidence type="ECO:0000256" key="4">
    <source>
        <dbReference type="ARBA" id="ARBA00022807"/>
    </source>
</evidence>
<evidence type="ECO:0000256" key="3">
    <source>
        <dbReference type="ARBA" id="ARBA00022801"/>
    </source>
</evidence>
<dbReference type="Gene3D" id="1.10.101.10">
    <property type="entry name" value="PGBD-like superfamily/PGBD"/>
    <property type="match status" value="3"/>
</dbReference>
<evidence type="ECO:0000256" key="1">
    <source>
        <dbReference type="ARBA" id="ARBA00007074"/>
    </source>
</evidence>
<keyword evidence="8" id="KW-1185">Reference proteome</keyword>
<dbReference type="Proteomes" id="UP001589833">
    <property type="component" value="Unassembled WGS sequence"/>
</dbReference>
<evidence type="ECO:0000256" key="5">
    <source>
        <dbReference type="SAM" id="MobiDB-lite"/>
    </source>
</evidence>
<dbReference type="Gene3D" id="3.90.1720.10">
    <property type="entry name" value="endopeptidase domain like (from Nostoc punctiforme)"/>
    <property type="match status" value="1"/>
</dbReference>
<evidence type="ECO:0000313" key="7">
    <source>
        <dbReference type="EMBL" id="MFC0558412.1"/>
    </source>
</evidence>
<keyword evidence="2" id="KW-0645">Protease</keyword>
<sequence>MIEASTVRKVVISSTFATGIILATPLVADAALGDQTLRVGMTDTDVRDLQDALAKKGFFNFGNSTGYYGSITESAVREFQRKNRLQVDGIAGPQTLSTLLAQMGGQAPTKTSTTTSTGSNSTNSTIQGMLRFGSKGTQVEQLQQKLKQKGFYTHTITGQFGQMTEAAVRNFQRANGLQVDGIAGPQTIAQLINEPLPEQTNSNHSVTSSLLRVGNSGAAVTNLQAQLRSVGLFDREPTGYYGQETATSVRSFQRLHNLAVDGVAGPNTIKKLQEVATNPSATKTTTAQASKSTTAEPSRSGSGSAALVTNLVAEAATYIGVPYLWGGQTTAGFDCSGLIQYVFRQQGLSIPRTVAQQWNAGKSVDKLAVGDIVFFETVSKGPSHNGIYIGNNQFVHSGSSTGVTIASMNNSYWAPRYLGAKRLH</sequence>
<evidence type="ECO:0000256" key="2">
    <source>
        <dbReference type="ARBA" id="ARBA00022670"/>
    </source>
</evidence>
<evidence type="ECO:0000259" key="6">
    <source>
        <dbReference type="PROSITE" id="PS51935"/>
    </source>
</evidence>
<accession>A0ABV6NDT0</accession>
<comment type="caution">
    <text evidence="7">The sequence shown here is derived from an EMBL/GenBank/DDBJ whole genome shotgun (WGS) entry which is preliminary data.</text>
</comment>
<proteinExistence type="inferred from homology"/>
<keyword evidence="3" id="KW-0378">Hydrolase</keyword>
<dbReference type="RefSeq" id="WP_273848208.1">
    <property type="nucleotide sequence ID" value="NZ_JAQQWT010000057.1"/>
</dbReference>
<dbReference type="PANTHER" id="PTHR47053:SF1">
    <property type="entry name" value="MUREIN DD-ENDOPEPTIDASE MEPH-RELATED"/>
    <property type="match status" value="1"/>
</dbReference>
<reference evidence="7 8" key="1">
    <citation type="submission" date="2024-09" db="EMBL/GenBank/DDBJ databases">
        <authorList>
            <person name="Sun Q."/>
            <person name="Mori K."/>
        </authorList>
    </citation>
    <scope>NUCLEOTIDE SEQUENCE [LARGE SCALE GENOMIC DNA]</scope>
    <source>
        <strain evidence="7 8">NCAIM B.02301</strain>
    </source>
</reference>
<evidence type="ECO:0000313" key="8">
    <source>
        <dbReference type="Proteomes" id="UP001589833"/>
    </source>
</evidence>
<dbReference type="InterPro" id="IPR051202">
    <property type="entry name" value="Peptidase_C40"/>
</dbReference>
<name>A0ABV6NDT0_9BACI</name>
<dbReference type="InterPro" id="IPR002477">
    <property type="entry name" value="Peptidoglycan-bd-like"/>
</dbReference>
<dbReference type="InterPro" id="IPR000064">
    <property type="entry name" value="NLP_P60_dom"/>
</dbReference>
<gene>
    <name evidence="7" type="ORF">ACFFH4_05050</name>
</gene>
<comment type="similarity">
    <text evidence="1">Belongs to the peptidase C40 family.</text>
</comment>
<feature type="compositionally biased region" description="Low complexity" evidence="5">
    <location>
        <begin position="280"/>
        <end position="295"/>
    </location>
</feature>
<dbReference type="InterPro" id="IPR038765">
    <property type="entry name" value="Papain-like_cys_pep_sf"/>
</dbReference>
<dbReference type="InterPro" id="IPR036365">
    <property type="entry name" value="PGBD-like_sf"/>
</dbReference>
<dbReference type="InterPro" id="IPR036366">
    <property type="entry name" value="PGBDSf"/>
</dbReference>
<feature type="region of interest" description="Disordered" evidence="5">
    <location>
        <begin position="276"/>
        <end position="303"/>
    </location>
</feature>
<organism evidence="7 8">
    <name type="scientific">Halalkalibacter alkalisediminis</name>
    <dbReference type="NCBI Taxonomy" id="935616"/>
    <lineage>
        <taxon>Bacteria</taxon>
        <taxon>Bacillati</taxon>
        <taxon>Bacillota</taxon>
        <taxon>Bacilli</taxon>
        <taxon>Bacillales</taxon>
        <taxon>Bacillaceae</taxon>
        <taxon>Halalkalibacter</taxon>
    </lineage>
</organism>
<dbReference type="SUPFAM" id="SSF47090">
    <property type="entry name" value="PGBD-like"/>
    <property type="match status" value="3"/>
</dbReference>
<dbReference type="Pfam" id="PF01471">
    <property type="entry name" value="PG_binding_1"/>
    <property type="match status" value="3"/>
</dbReference>
<dbReference type="PANTHER" id="PTHR47053">
    <property type="entry name" value="MUREIN DD-ENDOPEPTIDASE MEPH-RELATED"/>
    <property type="match status" value="1"/>
</dbReference>
<dbReference type="PROSITE" id="PS51935">
    <property type="entry name" value="NLPC_P60"/>
    <property type="match status" value="1"/>
</dbReference>
<protein>
    <submittedName>
        <fullName evidence="7">Peptidoglycan-binding protein</fullName>
    </submittedName>
</protein>
<dbReference type="Pfam" id="PF00877">
    <property type="entry name" value="NLPC_P60"/>
    <property type="match status" value="1"/>
</dbReference>
<dbReference type="EMBL" id="JBHLTR010000005">
    <property type="protein sequence ID" value="MFC0558412.1"/>
    <property type="molecule type" value="Genomic_DNA"/>
</dbReference>
<keyword evidence="4" id="KW-0788">Thiol protease</keyword>
<dbReference type="SUPFAM" id="SSF54001">
    <property type="entry name" value="Cysteine proteinases"/>
    <property type="match status" value="1"/>
</dbReference>